<dbReference type="GO" id="GO:0034040">
    <property type="term" value="F:ATPase-coupled lipid transmembrane transporter activity"/>
    <property type="evidence" value="ECO:0007669"/>
    <property type="project" value="TreeGrafter"/>
</dbReference>
<dbReference type="Gene3D" id="1.20.1560.10">
    <property type="entry name" value="ABC transporter type 1, transmembrane domain"/>
    <property type="match status" value="1"/>
</dbReference>
<feature type="domain" description="ABC transmembrane type-1" evidence="12">
    <location>
        <begin position="167"/>
        <end position="446"/>
    </location>
</feature>
<dbReference type="CDD" id="cd18567">
    <property type="entry name" value="ABC_6TM_CvaB_RaxB_like"/>
    <property type="match status" value="1"/>
</dbReference>
<dbReference type="FunFam" id="3.40.50.300:FF:000299">
    <property type="entry name" value="ABC transporter ATP-binding protein/permease"/>
    <property type="match status" value="1"/>
</dbReference>
<dbReference type="OrthoDB" id="6828292at2"/>
<dbReference type="AlphaFoldDB" id="A0A4R3YH79"/>
<gene>
    <name evidence="14" type="ORF">EC912_11077</name>
</gene>
<dbReference type="EMBL" id="SMCS01000010">
    <property type="protein sequence ID" value="TCV91647.1"/>
    <property type="molecule type" value="Genomic_DNA"/>
</dbReference>
<dbReference type="InterPro" id="IPR039421">
    <property type="entry name" value="Type_1_exporter"/>
</dbReference>
<dbReference type="InterPro" id="IPR003439">
    <property type="entry name" value="ABC_transporter-like_ATP-bd"/>
</dbReference>
<comment type="subcellular location">
    <subcellularLocation>
        <location evidence="1">Cell membrane</location>
        <topology evidence="1">Multi-pass membrane protein</topology>
    </subcellularLocation>
</comment>
<evidence type="ECO:0000256" key="1">
    <source>
        <dbReference type="ARBA" id="ARBA00004651"/>
    </source>
</evidence>
<feature type="transmembrane region" description="Helical" evidence="10">
    <location>
        <begin position="167"/>
        <end position="189"/>
    </location>
</feature>
<keyword evidence="4 10" id="KW-0812">Transmembrane</keyword>
<dbReference type="InterPro" id="IPR036640">
    <property type="entry name" value="ABC1_TM_sf"/>
</dbReference>
<evidence type="ECO:0000259" key="13">
    <source>
        <dbReference type="PROSITE" id="PS50990"/>
    </source>
</evidence>
<accession>A0A4R3YH79</accession>
<dbReference type="Gene3D" id="3.40.50.300">
    <property type="entry name" value="P-loop containing nucleotide triphosphate hydrolases"/>
    <property type="match status" value="1"/>
</dbReference>
<evidence type="ECO:0000313" key="15">
    <source>
        <dbReference type="Proteomes" id="UP000295645"/>
    </source>
</evidence>
<feature type="compositionally biased region" description="Basic and acidic residues" evidence="9">
    <location>
        <begin position="710"/>
        <end position="721"/>
    </location>
</feature>
<evidence type="ECO:0000256" key="10">
    <source>
        <dbReference type="SAM" id="Phobius"/>
    </source>
</evidence>
<dbReference type="SUPFAM" id="SSF90123">
    <property type="entry name" value="ABC transporter transmembrane region"/>
    <property type="match status" value="1"/>
</dbReference>
<dbReference type="PROSITE" id="PS50990">
    <property type="entry name" value="PEPTIDASE_C39"/>
    <property type="match status" value="1"/>
</dbReference>
<evidence type="ECO:0000256" key="7">
    <source>
        <dbReference type="ARBA" id="ARBA00022989"/>
    </source>
</evidence>
<dbReference type="SMART" id="SM00382">
    <property type="entry name" value="AAA"/>
    <property type="match status" value="1"/>
</dbReference>
<keyword evidence="15" id="KW-1185">Reference proteome</keyword>
<feature type="transmembrane region" description="Helical" evidence="10">
    <location>
        <begin position="201"/>
        <end position="225"/>
    </location>
</feature>
<evidence type="ECO:0000256" key="9">
    <source>
        <dbReference type="SAM" id="MobiDB-lite"/>
    </source>
</evidence>
<evidence type="ECO:0000256" key="5">
    <source>
        <dbReference type="ARBA" id="ARBA00022741"/>
    </source>
</evidence>
<dbReference type="InterPro" id="IPR011527">
    <property type="entry name" value="ABC1_TM_dom"/>
</dbReference>
<organism evidence="14 15">
    <name type="scientific">Luteibacter rhizovicinus</name>
    <dbReference type="NCBI Taxonomy" id="242606"/>
    <lineage>
        <taxon>Bacteria</taxon>
        <taxon>Pseudomonadati</taxon>
        <taxon>Pseudomonadota</taxon>
        <taxon>Gammaproteobacteria</taxon>
        <taxon>Lysobacterales</taxon>
        <taxon>Rhodanobacteraceae</taxon>
        <taxon>Luteibacter</taxon>
    </lineage>
</organism>
<evidence type="ECO:0000256" key="2">
    <source>
        <dbReference type="ARBA" id="ARBA00022448"/>
    </source>
</evidence>
<dbReference type="Gene3D" id="3.90.70.10">
    <property type="entry name" value="Cysteine proteinases"/>
    <property type="match status" value="1"/>
</dbReference>
<keyword evidence="3" id="KW-1003">Cell membrane</keyword>
<keyword evidence="6" id="KW-0067">ATP-binding</keyword>
<dbReference type="GO" id="GO:0016887">
    <property type="term" value="F:ATP hydrolysis activity"/>
    <property type="evidence" value="ECO:0007669"/>
    <property type="project" value="InterPro"/>
</dbReference>
<dbReference type="Pfam" id="PF03412">
    <property type="entry name" value="Peptidase_C39"/>
    <property type="match status" value="1"/>
</dbReference>
<feature type="domain" description="Peptidase C39" evidence="13">
    <location>
        <begin position="14"/>
        <end position="133"/>
    </location>
</feature>
<name>A0A4R3YH79_9GAMM</name>
<keyword evidence="8 10" id="KW-0472">Membrane</keyword>
<dbReference type="PROSITE" id="PS50893">
    <property type="entry name" value="ABC_TRANSPORTER_2"/>
    <property type="match status" value="1"/>
</dbReference>
<evidence type="ECO:0000256" key="3">
    <source>
        <dbReference type="ARBA" id="ARBA00022475"/>
    </source>
</evidence>
<dbReference type="InterPro" id="IPR027417">
    <property type="entry name" value="P-loop_NTPase"/>
</dbReference>
<sequence>MRFSGTRSVPLVMQAEAAECGLACVAMLAAWHGHRIDLATLRRRFPTSLKGAALPALIDMLSTLALRARPLRAEMAHLRDASLPCMLHWDLNHFVVLTARGRRGMHIHDPARGAGWMTIEDVGTHFTGILLEVTPAPDFRIADEQPRLSLRSVTGRLRSLAGSVTQVLGLALAIEALALVLPYFTQIVIDRALVTGDRRFLLAITAGFLIVLLAQSALTVARGWLLSWLGATLNAQWSVNLFSHLLRLPLDYFGRRHTADILSRFTSLRMMQSTLTGAFIEALLDGLVGVTALAVLCFYSLPMTGLVIAVLSGYGLLRWLFSRKLWHASEEQLVYAARQQTELMESIRGAQTIRLANQANRRRVRFENVTHDAGERDMRIQRLNLAFGALAQGLFGAQRLALFAFGAWFVMNGRLSAGMLVAFAGYADQLVTKTGSLIDKLVELRLLGVHLRRVADIALTEPEAHTGGRRGTVLPSTDITVRDLGYRYGMHEPWVFRHLNFTVAAGESVAIAGPSGCGKSTLARLLLGLVEPTEGAVLIGGVDIRDYGLDNYRRLLGAVLQDDELFAGSIADNISFFDEGGDATMQHIESAARAAAIHDDIVGMPMGYESLAGDMGSSLSGGQKQRVVIARALYRQPSILLLDEATSHLDVTTEQRVNAHIRSAAMTRIVIAHRPETLRSADRVIDLCTGENTELPAQGGADTCPSMNSGHDDERGARESVRLANPINGVCT</sequence>
<dbReference type="Pfam" id="PF00664">
    <property type="entry name" value="ABC_membrane"/>
    <property type="match status" value="1"/>
</dbReference>
<dbReference type="GO" id="GO:0140359">
    <property type="term" value="F:ABC-type transporter activity"/>
    <property type="evidence" value="ECO:0007669"/>
    <property type="project" value="InterPro"/>
</dbReference>
<evidence type="ECO:0000259" key="12">
    <source>
        <dbReference type="PROSITE" id="PS50929"/>
    </source>
</evidence>
<dbReference type="InterPro" id="IPR017871">
    <property type="entry name" value="ABC_transporter-like_CS"/>
</dbReference>
<dbReference type="InterPro" id="IPR003593">
    <property type="entry name" value="AAA+_ATPase"/>
</dbReference>
<evidence type="ECO:0000256" key="8">
    <source>
        <dbReference type="ARBA" id="ARBA00023136"/>
    </source>
</evidence>
<dbReference type="GO" id="GO:0008233">
    <property type="term" value="F:peptidase activity"/>
    <property type="evidence" value="ECO:0007669"/>
    <property type="project" value="InterPro"/>
</dbReference>
<evidence type="ECO:0000256" key="4">
    <source>
        <dbReference type="ARBA" id="ARBA00022692"/>
    </source>
</evidence>
<evidence type="ECO:0000256" key="6">
    <source>
        <dbReference type="ARBA" id="ARBA00022840"/>
    </source>
</evidence>
<feature type="transmembrane region" description="Helical" evidence="10">
    <location>
        <begin position="275"/>
        <end position="295"/>
    </location>
</feature>
<dbReference type="PROSITE" id="PS00211">
    <property type="entry name" value="ABC_TRANSPORTER_1"/>
    <property type="match status" value="1"/>
</dbReference>
<evidence type="ECO:0000259" key="11">
    <source>
        <dbReference type="PROSITE" id="PS50893"/>
    </source>
</evidence>
<dbReference type="PANTHER" id="PTHR24221">
    <property type="entry name" value="ATP-BINDING CASSETTE SUB-FAMILY B"/>
    <property type="match status" value="1"/>
</dbReference>
<dbReference type="InterPro" id="IPR005074">
    <property type="entry name" value="Peptidase_C39"/>
</dbReference>
<dbReference type="GO" id="GO:0005524">
    <property type="term" value="F:ATP binding"/>
    <property type="evidence" value="ECO:0007669"/>
    <property type="project" value="UniProtKB-KW"/>
</dbReference>
<dbReference type="Pfam" id="PF00005">
    <property type="entry name" value="ABC_tran"/>
    <property type="match status" value="1"/>
</dbReference>
<dbReference type="Proteomes" id="UP000295645">
    <property type="component" value="Unassembled WGS sequence"/>
</dbReference>
<dbReference type="RefSeq" id="WP_132147139.1">
    <property type="nucleotide sequence ID" value="NZ_SMCS01000010.1"/>
</dbReference>
<feature type="domain" description="ABC transporter" evidence="11">
    <location>
        <begin position="479"/>
        <end position="714"/>
    </location>
</feature>
<keyword evidence="7 10" id="KW-1133">Transmembrane helix</keyword>
<feature type="region of interest" description="Disordered" evidence="9">
    <location>
        <begin position="695"/>
        <end position="722"/>
    </location>
</feature>
<dbReference type="PROSITE" id="PS50929">
    <property type="entry name" value="ABC_TM1F"/>
    <property type="match status" value="1"/>
</dbReference>
<evidence type="ECO:0000313" key="14">
    <source>
        <dbReference type="EMBL" id="TCV91647.1"/>
    </source>
</evidence>
<dbReference type="GO" id="GO:0006508">
    <property type="term" value="P:proteolysis"/>
    <property type="evidence" value="ECO:0007669"/>
    <property type="project" value="InterPro"/>
</dbReference>
<keyword evidence="5" id="KW-0547">Nucleotide-binding</keyword>
<feature type="transmembrane region" description="Helical" evidence="10">
    <location>
        <begin position="385"/>
        <end position="411"/>
    </location>
</feature>
<reference evidence="14 15" key="1">
    <citation type="submission" date="2019-03" db="EMBL/GenBank/DDBJ databases">
        <title>Above-ground endophytic microbial communities from plants in different locations in the United States.</title>
        <authorList>
            <person name="Frank C."/>
        </authorList>
    </citation>
    <scope>NUCLEOTIDE SEQUENCE [LARGE SCALE GENOMIC DNA]</scope>
    <source>
        <strain evidence="14 15">LP_13_YM</strain>
    </source>
</reference>
<feature type="transmembrane region" description="Helical" evidence="10">
    <location>
        <begin position="301"/>
        <end position="321"/>
    </location>
</feature>
<dbReference type="PANTHER" id="PTHR24221:SF606">
    <property type="entry name" value="COLICIN V SECRETION-PROCESSING ATP-BINDING PROTEIN"/>
    <property type="match status" value="1"/>
</dbReference>
<keyword evidence="2" id="KW-0813">Transport</keyword>
<dbReference type="SUPFAM" id="SSF52540">
    <property type="entry name" value="P-loop containing nucleoside triphosphate hydrolases"/>
    <property type="match status" value="1"/>
</dbReference>
<dbReference type="GO" id="GO:0005886">
    <property type="term" value="C:plasma membrane"/>
    <property type="evidence" value="ECO:0007669"/>
    <property type="project" value="UniProtKB-SubCell"/>
</dbReference>
<protein>
    <submittedName>
        <fullName evidence="14">Colicin V processing peptidase</fullName>
    </submittedName>
</protein>
<proteinExistence type="predicted"/>
<comment type="caution">
    <text evidence="14">The sequence shown here is derived from an EMBL/GenBank/DDBJ whole genome shotgun (WGS) entry which is preliminary data.</text>
</comment>